<evidence type="ECO:0000313" key="2">
    <source>
        <dbReference type="Proteomes" id="UP000641386"/>
    </source>
</evidence>
<proteinExistence type="predicted"/>
<reference evidence="1" key="1">
    <citation type="journal article" date="2014" name="Int. J. Syst. Evol. Microbiol.">
        <title>Complete genome sequence of Corynebacterium casei LMG S-19264T (=DSM 44701T), isolated from a smear-ripened cheese.</title>
        <authorList>
            <consortium name="US DOE Joint Genome Institute (JGI-PGF)"/>
            <person name="Walter F."/>
            <person name="Albersmeier A."/>
            <person name="Kalinowski J."/>
            <person name="Ruckert C."/>
        </authorList>
    </citation>
    <scope>NUCLEOTIDE SEQUENCE</scope>
    <source>
        <strain evidence="1">JCM 3302</strain>
    </source>
</reference>
<dbReference type="Proteomes" id="UP000641386">
    <property type="component" value="Unassembled WGS sequence"/>
</dbReference>
<organism evidence="1 2">
    <name type="scientific">Streptomyces spiralis</name>
    <dbReference type="NCBI Taxonomy" id="66376"/>
    <lineage>
        <taxon>Bacteria</taxon>
        <taxon>Bacillati</taxon>
        <taxon>Actinomycetota</taxon>
        <taxon>Actinomycetes</taxon>
        <taxon>Kitasatosporales</taxon>
        <taxon>Streptomycetaceae</taxon>
        <taxon>Streptomyces</taxon>
    </lineage>
</organism>
<evidence type="ECO:0008006" key="3">
    <source>
        <dbReference type="Google" id="ProtNLM"/>
    </source>
</evidence>
<keyword evidence="2" id="KW-1185">Reference proteome</keyword>
<sequence length="80" mass="8518">MSGVLCALVSLADPRTIVIGGEWGLSPTLIGDIEQRFGRTPRPVPITAATLPSPELRAARVRAVEELRSLIVRSTRSAPA</sequence>
<protein>
    <recommendedName>
        <fullName evidence="3">ROK family protein</fullName>
    </recommendedName>
</protein>
<name>A0A919A470_9ACTN</name>
<dbReference type="RefSeq" id="WP_189903332.1">
    <property type="nucleotide sequence ID" value="NZ_BNBC01000023.1"/>
</dbReference>
<accession>A0A919A470</accession>
<reference evidence="1" key="2">
    <citation type="submission" date="2020-09" db="EMBL/GenBank/DDBJ databases">
        <authorList>
            <person name="Sun Q."/>
            <person name="Ohkuma M."/>
        </authorList>
    </citation>
    <scope>NUCLEOTIDE SEQUENCE</scope>
    <source>
        <strain evidence="1">JCM 3302</strain>
    </source>
</reference>
<dbReference type="EMBL" id="BNBC01000023">
    <property type="protein sequence ID" value="GHE85669.1"/>
    <property type="molecule type" value="Genomic_DNA"/>
</dbReference>
<gene>
    <name evidence="1" type="ORF">GCM10014715_47420</name>
</gene>
<comment type="caution">
    <text evidence="1">The sequence shown here is derived from an EMBL/GenBank/DDBJ whole genome shotgun (WGS) entry which is preliminary data.</text>
</comment>
<dbReference type="AlphaFoldDB" id="A0A919A470"/>
<evidence type="ECO:0000313" key="1">
    <source>
        <dbReference type="EMBL" id="GHE85669.1"/>
    </source>
</evidence>